<dbReference type="InterPro" id="IPR005467">
    <property type="entry name" value="His_kinase_dom"/>
</dbReference>
<accession>A0ABU3DK64</accession>
<dbReference type="SUPFAM" id="SSF47384">
    <property type="entry name" value="Homodimeric domain of signal transducing histidine kinase"/>
    <property type="match status" value="1"/>
</dbReference>
<evidence type="ECO:0000256" key="2">
    <source>
        <dbReference type="ARBA" id="ARBA00012438"/>
    </source>
</evidence>
<evidence type="ECO:0000259" key="6">
    <source>
        <dbReference type="PROSITE" id="PS50110"/>
    </source>
</evidence>
<organism evidence="7 8">
    <name type="scientific">Tropicimonas omnivorans</name>
    <dbReference type="NCBI Taxonomy" id="3075590"/>
    <lineage>
        <taxon>Bacteria</taxon>
        <taxon>Pseudomonadati</taxon>
        <taxon>Pseudomonadota</taxon>
        <taxon>Alphaproteobacteria</taxon>
        <taxon>Rhodobacterales</taxon>
        <taxon>Roseobacteraceae</taxon>
        <taxon>Tropicimonas</taxon>
    </lineage>
</organism>
<dbReference type="PANTHER" id="PTHR43065">
    <property type="entry name" value="SENSOR HISTIDINE KINASE"/>
    <property type="match status" value="1"/>
</dbReference>
<name>A0ABU3DK64_9RHOB</name>
<dbReference type="Pfam" id="PF02518">
    <property type="entry name" value="HATPase_c"/>
    <property type="match status" value="1"/>
</dbReference>
<dbReference type="Gene3D" id="3.40.50.2300">
    <property type="match status" value="1"/>
</dbReference>
<evidence type="ECO:0000256" key="1">
    <source>
        <dbReference type="ARBA" id="ARBA00000085"/>
    </source>
</evidence>
<proteinExistence type="predicted"/>
<evidence type="ECO:0000259" key="5">
    <source>
        <dbReference type="PROSITE" id="PS50109"/>
    </source>
</evidence>
<dbReference type="EC" id="2.7.13.3" evidence="2"/>
<dbReference type="Gene3D" id="3.30.565.10">
    <property type="entry name" value="Histidine kinase-like ATPase, C-terminal domain"/>
    <property type="match status" value="1"/>
</dbReference>
<evidence type="ECO:0000313" key="8">
    <source>
        <dbReference type="Proteomes" id="UP001265259"/>
    </source>
</evidence>
<dbReference type="InterPro" id="IPR036097">
    <property type="entry name" value="HisK_dim/P_sf"/>
</dbReference>
<dbReference type="InterPro" id="IPR036890">
    <property type="entry name" value="HATPase_C_sf"/>
</dbReference>
<dbReference type="GO" id="GO:0005524">
    <property type="term" value="F:ATP binding"/>
    <property type="evidence" value="ECO:0007669"/>
    <property type="project" value="UniProtKB-KW"/>
</dbReference>
<dbReference type="SUPFAM" id="SSF52172">
    <property type="entry name" value="CheY-like"/>
    <property type="match status" value="1"/>
</dbReference>
<evidence type="ECO:0000313" key="7">
    <source>
        <dbReference type="EMBL" id="MDT0684110.1"/>
    </source>
</evidence>
<evidence type="ECO:0000256" key="4">
    <source>
        <dbReference type="PROSITE-ProRule" id="PRU00169"/>
    </source>
</evidence>
<comment type="catalytic activity">
    <reaction evidence="1">
        <text>ATP + protein L-histidine = ADP + protein N-phospho-L-histidine.</text>
        <dbReference type="EC" id="2.7.13.3"/>
    </reaction>
</comment>
<dbReference type="CDD" id="cd00082">
    <property type="entry name" value="HisKA"/>
    <property type="match status" value="1"/>
</dbReference>
<dbReference type="RefSeq" id="WP_311693225.1">
    <property type="nucleotide sequence ID" value="NZ_JAVRHL010000003.1"/>
</dbReference>
<feature type="domain" description="Response regulatory" evidence="6">
    <location>
        <begin position="667"/>
        <end position="783"/>
    </location>
</feature>
<reference evidence="7 8" key="1">
    <citation type="submission" date="2023-09" db="EMBL/GenBank/DDBJ databases">
        <authorList>
            <person name="Rey-Velasco X."/>
        </authorList>
    </citation>
    <scope>NUCLEOTIDE SEQUENCE [LARGE SCALE GENOMIC DNA]</scope>
    <source>
        <strain evidence="7 8">F158</strain>
    </source>
</reference>
<dbReference type="InterPro" id="IPR003594">
    <property type="entry name" value="HATPase_dom"/>
</dbReference>
<evidence type="ECO:0000256" key="3">
    <source>
        <dbReference type="ARBA" id="ARBA00022553"/>
    </source>
</evidence>
<dbReference type="SMART" id="SM00448">
    <property type="entry name" value="REC"/>
    <property type="match status" value="1"/>
</dbReference>
<dbReference type="Gene3D" id="1.10.287.130">
    <property type="match status" value="1"/>
</dbReference>
<dbReference type="InterPro" id="IPR003661">
    <property type="entry name" value="HisK_dim/P_dom"/>
</dbReference>
<dbReference type="SUPFAM" id="SSF55874">
    <property type="entry name" value="ATPase domain of HSP90 chaperone/DNA topoisomerase II/histidine kinase"/>
    <property type="match status" value="1"/>
</dbReference>
<keyword evidence="3 4" id="KW-0597">Phosphoprotein</keyword>
<comment type="caution">
    <text evidence="7">The sequence shown here is derived from an EMBL/GenBank/DDBJ whole genome shotgun (WGS) entry which is preliminary data.</text>
</comment>
<keyword evidence="7" id="KW-0547">Nucleotide-binding</keyword>
<dbReference type="Pfam" id="PF00072">
    <property type="entry name" value="Response_reg"/>
    <property type="match status" value="1"/>
</dbReference>
<keyword evidence="8" id="KW-1185">Reference proteome</keyword>
<dbReference type="Pfam" id="PF00512">
    <property type="entry name" value="HisKA"/>
    <property type="match status" value="1"/>
</dbReference>
<gene>
    <name evidence="7" type="ORF">RM543_15600</name>
</gene>
<dbReference type="PROSITE" id="PS50110">
    <property type="entry name" value="RESPONSE_REGULATORY"/>
    <property type="match status" value="1"/>
</dbReference>
<feature type="modified residue" description="4-aspartylphosphate" evidence="4">
    <location>
        <position position="718"/>
    </location>
</feature>
<protein>
    <recommendedName>
        <fullName evidence="2">histidine kinase</fullName>
        <ecNumber evidence="2">2.7.13.3</ecNumber>
    </recommendedName>
</protein>
<dbReference type="SMART" id="SM00387">
    <property type="entry name" value="HATPase_c"/>
    <property type="match status" value="1"/>
</dbReference>
<sequence length="784" mass="83927">MAALMLLRAVILALAQRDVPDTASLSRLLGNDAVPVFVTRSDGIIALRNPAAEHRFGGKGETLARALRGTVADPSALLSRLSLSIAASGAGREDIVGTRGHLRMAAHEIGGGMTLWRIEDLSEKSGSRSAEGIGLPMMTLGDSGAILFRNAAMRRLVGASARTVDAIFDDLPLQSGAQHNVRTPNGSVRARIVEIGTPNGRREVYLLPAQDDPLGPEEAASLEMLPVAVLRLSQEGHVLGANDLARGLIGPEAGPGANFAELVEGLGRPVNEWLRDAASGLTRGSPEILQSRRGEKKFVQVTLSIPPGTAGLTAVVMDATELKSLEAKFTQSQKMQAIGQLAGGIAHDFNNLLTAILGHCELLLMRHDAGDAEYADLVQIEQNVNRASSLVSQLLAFSRKQTMQPERIDLRDVLSDLVHLLNRIVGERVSLTFAQAEDLASIRADKRQLEQVIMNLVVNARDAMPEGGEICIETEALTLTEPMSRNRATVPAGRYCAVRVKDHGVGIPLDKLEQIFEPFFTTKRAGEGTGLGLATVYGIVKQSGGYVFVDSALGSGTTFLLLFPACAPAEATAPPPLDLTPSEVSSSVEEQMMEARVVEAVEGAIKNISSAADASRTEPDPQELMPAAIPAIDPPQVIHDSLTQSSISSGMMRDGTSRPVPGTDLGKILLVEDEAPVRAFASRALQMRGYEVIEARNAEEALSRLEDPALEIDLFVTDVVMPGLDGPTWVRRALANRPGTGVIFVSGYAEEPFAEERSRIPNSTFLSKPFSLNELTEMVRRQLH</sequence>
<dbReference type="Proteomes" id="UP001265259">
    <property type="component" value="Unassembled WGS sequence"/>
</dbReference>
<keyword evidence="7" id="KW-0067">ATP-binding</keyword>
<dbReference type="PANTHER" id="PTHR43065:SF42">
    <property type="entry name" value="TWO-COMPONENT SENSOR PPRA"/>
    <property type="match status" value="1"/>
</dbReference>
<dbReference type="PRINTS" id="PR00344">
    <property type="entry name" value="BCTRLSENSOR"/>
</dbReference>
<dbReference type="EMBL" id="JAVRHL010000003">
    <property type="protein sequence ID" value="MDT0684110.1"/>
    <property type="molecule type" value="Genomic_DNA"/>
</dbReference>
<dbReference type="InterPro" id="IPR004358">
    <property type="entry name" value="Sig_transdc_His_kin-like_C"/>
</dbReference>
<dbReference type="InterPro" id="IPR001789">
    <property type="entry name" value="Sig_transdc_resp-reg_receiver"/>
</dbReference>
<dbReference type="SMART" id="SM00388">
    <property type="entry name" value="HisKA"/>
    <property type="match status" value="1"/>
</dbReference>
<feature type="domain" description="Histidine kinase" evidence="5">
    <location>
        <begin position="344"/>
        <end position="567"/>
    </location>
</feature>
<dbReference type="InterPro" id="IPR011006">
    <property type="entry name" value="CheY-like_superfamily"/>
</dbReference>
<dbReference type="PROSITE" id="PS50109">
    <property type="entry name" value="HIS_KIN"/>
    <property type="match status" value="1"/>
</dbReference>